<dbReference type="InterPro" id="IPR050236">
    <property type="entry name" value="Ser_Thr_kinase_AGC"/>
</dbReference>
<dbReference type="Gene3D" id="1.10.510.10">
    <property type="entry name" value="Transferase(Phosphotransferase) domain 1"/>
    <property type="match status" value="2"/>
</dbReference>
<evidence type="ECO:0000256" key="1">
    <source>
        <dbReference type="ARBA" id="ARBA00009903"/>
    </source>
</evidence>
<evidence type="ECO:0000256" key="5">
    <source>
        <dbReference type="ARBA" id="ARBA00022679"/>
    </source>
</evidence>
<dbReference type="PANTHER" id="PTHR24356">
    <property type="entry name" value="SERINE/THREONINE-PROTEIN KINASE"/>
    <property type="match status" value="1"/>
</dbReference>
<accession>A0A6A4KAJ2</accession>
<dbReference type="FunFam" id="1.10.510.10:FF:000484">
    <property type="entry name" value="Serine/threonine-protein kinase greatwall, putative"/>
    <property type="match status" value="1"/>
</dbReference>
<dbReference type="AlphaFoldDB" id="A0A6A4KAJ2"/>
<evidence type="ECO:0000256" key="10">
    <source>
        <dbReference type="ARBA" id="ARBA00047899"/>
    </source>
</evidence>
<keyword evidence="8" id="KW-0067">ATP-binding</keyword>
<dbReference type="InterPro" id="IPR000719">
    <property type="entry name" value="Prot_kinase_dom"/>
</dbReference>
<dbReference type="Proteomes" id="UP000466442">
    <property type="component" value="Linkage Group LG1"/>
</dbReference>
<sequence>MERSSPMGSSESHVVEVDHLATDGDEVVVDQDHCDDEPKFAVPSAINSSTSVVPNIEDFDLLKPISRGAFGKVYLGIKKNNPDQLYAIKILKKNEMINKNMVNQVNRERNALALARSPYCVHLFYCLQTPLQIYLVMEYLIGGDLKSLLSIYGFFEEKMAVFYIAEVTLALEYLHRHEIVHRDIKPDNMLLTAEGHVRLTDFGLSRVSLHRDLEADDFINVSPTFATARTPGQILSLTSHLSFGSSEMVASNYNIGSTSYIPCRIGSGNTAFNSSGTSSLVSGVVPINLNDSGSSPDTFYSCSSCSATESSVCICKEDDSVKENIEWNVRSGKRKLSESLHCGNMSTGMSQKFTNLDLSEIDTSGTPRRFCKRYRCDTLKSPLHNDSTKKFSRFGGERLKGVIVSTPVSGNLKSKSDTFSFVRKKTRFNLPPEQPALTSVMSDSNLGDLQVSPIHSPPLRNNIVFRTPKTVRKKRCIAPSSGNRVLGTPDYLAPELLQQKDHGPAVDYWALGVCMYEFMTGVLPFSGDTADDVFANILSRDLDWPQGEEALSQPAQSTIELLLTSDPDLRPDGSVLRQLVVFENIKWEELHQSLAPFVPNPDNNMDTSYFTARNNLQNWKISSVING</sequence>
<dbReference type="OrthoDB" id="162894at2759"/>
<evidence type="ECO:0000256" key="9">
    <source>
        <dbReference type="ARBA" id="ARBA00033099"/>
    </source>
</evidence>
<name>A0A6A4KAJ2_APOLU</name>
<dbReference type="GO" id="GO:0005524">
    <property type="term" value="F:ATP binding"/>
    <property type="evidence" value="ECO:0007669"/>
    <property type="project" value="UniProtKB-KW"/>
</dbReference>
<evidence type="ECO:0000256" key="6">
    <source>
        <dbReference type="ARBA" id="ARBA00022741"/>
    </source>
</evidence>
<dbReference type="GO" id="GO:0004674">
    <property type="term" value="F:protein serine/threonine kinase activity"/>
    <property type="evidence" value="ECO:0007669"/>
    <property type="project" value="UniProtKB-KW"/>
</dbReference>
<dbReference type="InterPro" id="IPR011009">
    <property type="entry name" value="Kinase-like_dom_sf"/>
</dbReference>
<reference evidence="12" key="1">
    <citation type="journal article" date="2021" name="Mol. Ecol. Resour.">
        <title>Apolygus lucorum genome provides insights into omnivorousness and mesophyll feeding.</title>
        <authorList>
            <person name="Liu Y."/>
            <person name="Liu H."/>
            <person name="Wang H."/>
            <person name="Huang T."/>
            <person name="Liu B."/>
            <person name="Yang B."/>
            <person name="Yin L."/>
            <person name="Li B."/>
            <person name="Zhang Y."/>
            <person name="Zhang S."/>
            <person name="Jiang F."/>
            <person name="Zhang X."/>
            <person name="Ren Y."/>
            <person name="Wang B."/>
            <person name="Wang S."/>
            <person name="Lu Y."/>
            <person name="Wu K."/>
            <person name="Fan W."/>
            <person name="Wang G."/>
        </authorList>
    </citation>
    <scope>NUCLEOTIDE SEQUENCE</scope>
    <source>
        <strain evidence="12">12Hb</strain>
    </source>
</reference>
<dbReference type="PROSITE" id="PS51285">
    <property type="entry name" value="AGC_KINASE_CTER"/>
    <property type="match status" value="1"/>
</dbReference>
<comment type="similarity">
    <text evidence="1">Belongs to the protein kinase superfamily. AGC Ser/Thr protein kinase family.</text>
</comment>
<dbReference type="Gene3D" id="3.30.200.20">
    <property type="entry name" value="Phosphorylase Kinase, domain 1"/>
    <property type="match status" value="2"/>
</dbReference>
<proteinExistence type="inferred from homology"/>
<evidence type="ECO:0000313" key="12">
    <source>
        <dbReference type="EMBL" id="KAF6216429.1"/>
    </source>
</evidence>
<dbReference type="GO" id="GO:0035556">
    <property type="term" value="P:intracellular signal transduction"/>
    <property type="evidence" value="ECO:0007669"/>
    <property type="project" value="TreeGrafter"/>
</dbReference>
<evidence type="ECO:0000256" key="2">
    <source>
        <dbReference type="ARBA" id="ARBA00012513"/>
    </source>
</evidence>
<keyword evidence="6" id="KW-0547">Nucleotide-binding</keyword>
<dbReference type="InterPro" id="IPR000961">
    <property type="entry name" value="AGC-kinase_C"/>
</dbReference>
<evidence type="ECO:0000256" key="8">
    <source>
        <dbReference type="ARBA" id="ARBA00022840"/>
    </source>
</evidence>
<dbReference type="PROSITE" id="PS00108">
    <property type="entry name" value="PROTEIN_KINASE_ST"/>
    <property type="match status" value="1"/>
</dbReference>
<protein>
    <recommendedName>
        <fullName evidence="3">Serine/threonine-protein kinase greatwall</fullName>
        <ecNumber evidence="2">2.7.11.1</ecNumber>
    </recommendedName>
    <alternativeName>
        <fullName evidence="9">Microtubule-associated serine/threonine-protein kinase-like</fullName>
    </alternativeName>
</protein>
<dbReference type="InterPro" id="IPR008271">
    <property type="entry name" value="Ser/Thr_kinase_AS"/>
</dbReference>
<dbReference type="SUPFAM" id="SSF56112">
    <property type="entry name" value="Protein kinase-like (PK-like)"/>
    <property type="match status" value="1"/>
</dbReference>
<keyword evidence="4" id="KW-0723">Serine/threonine-protein kinase</keyword>
<evidence type="ECO:0000256" key="4">
    <source>
        <dbReference type="ARBA" id="ARBA00022527"/>
    </source>
</evidence>
<keyword evidence="5" id="KW-0808">Transferase</keyword>
<comment type="catalytic activity">
    <reaction evidence="10">
        <text>L-threonyl-[protein] + ATP = O-phospho-L-threonyl-[protein] + ADP + H(+)</text>
        <dbReference type="Rhea" id="RHEA:46608"/>
        <dbReference type="Rhea" id="RHEA-COMP:11060"/>
        <dbReference type="Rhea" id="RHEA-COMP:11605"/>
        <dbReference type="ChEBI" id="CHEBI:15378"/>
        <dbReference type="ChEBI" id="CHEBI:30013"/>
        <dbReference type="ChEBI" id="CHEBI:30616"/>
        <dbReference type="ChEBI" id="CHEBI:61977"/>
        <dbReference type="ChEBI" id="CHEBI:456216"/>
        <dbReference type="EC" id="2.7.11.1"/>
    </reaction>
</comment>
<dbReference type="PROSITE" id="PS50011">
    <property type="entry name" value="PROTEIN_KINASE_DOM"/>
    <property type="match status" value="1"/>
</dbReference>
<comment type="catalytic activity">
    <reaction evidence="11">
        <text>L-seryl-[protein] + ATP = O-phospho-L-seryl-[protein] + ADP + H(+)</text>
        <dbReference type="Rhea" id="RHEA:17989"/>
        <dbReference type="Rhea" id="RHEA-COMP:9863"/>
        <dbReference type="Rhea" id="RHEA-COMP:11604"/>
        <dbReference type="ChEBI" id="CHEBI:15378"/>
        <dbReference type="ChEBI" id="CHEBI:29999"/>
        <dbReference type="ChEBI" id="CHEBI:30616"/>
        <dbReference type="ChEBI" id="CHEBI:83421"/>
        <dbReference type="ChEBI" id="CHEBI:456216"/>
        <dbReference type="EC" id="2.7.11.1"/>
    </reaction>
</comment>
<dbReference type="PANTHER" id="PTHR24356:SF1">
    <property type="entry name" value="SERINE_THREONINE-PROTEIN KINASE GREATWALL"/>
    <property type="match status" value="1"/>
</dbReference>
<dbReference type="GO" id="GO:0005634">
    <property type="term" value="C:nucleus"/>
    <property type="evidence" value="ECO:0007669"/>
    <property type="project" value="TreeGrafter"/>
</dbReference>
<evidence type="ECO:0000313" key="13">
    <source>
        <dbReference type="Proteomes" id="UP000466442"/>
    </source>
</evidence>
<gene>
    <name evidence="12" type="ORF">GE061_000771</name>
</gene>
<evidence type="ECO:0000256" key="3">
    <source>
        <dbReference type="ARBA" id="ARBA00022148"/>
    </source>
</evidence>
<comment type="caution">
    <text evidence="12">The sequence shown here is derived from an EMBL/GenBank/DDBJ whole genome shotgun (WGS) entry which is preliminary data.</text>
</comment>
<evidence type="ECO:0000256" key="7">
    <source>
        <dbReference type="ARBA" id="ARBA00022777"/>
    </source>
</evidence>
<dbReference type="FunFam" id="3.30.200.20:FF:000550">
    <property type="entry name" value="Serine/threonine-protein kinase greatwall"/>
    <property type="match status" value="1"/>
</dbReference>
<organism evidence="12 13">
    <name type="scientific">Apolygus lucorum</name>
    <name type="common">Small green plant bug</name>
    <name type="synonym">Lygocoris lucorum</name>
    <dbReference type="NCBI Taxonomy" id="248454"/>
    <lineage>
        <taxon>Eukaryota</taxon>
        <taxon>Metazoa</taxon>
        <taxon>Ecdysozoa</taxon>
        <taxon>Arthropoda</taxon>
        <taxon>Hexapoda</taxon>
        <taxon>Insecta</taxon>
        <taxon>Pterygota</taxon>
        <taxon>Neoptera</taxon>
        <taxon>Paraneoptera</taxon>
        <taxon>Hemiptera</taxon>
        <taxon>Heteroptera</taxon>
        <taxon>Panheteroptera</taxon>
        <taxon>Cimicomorpha</taxon>
        <taxon>Miridae</taxon>
        <taxon>Mirini</taxon>
        <taxon>Apolygus</taxon>
    </lineage>
</organism>
<dbReference type="EC" id="2.7.11.1" evidence="2"/>
<dbReference type="SMART" id="SM00220">
    <property type="entry name" value="S_TKc"/>
    <property type="match status" value="1"/>
</dbReference>
<keyword evidence="13" id="KW-1185">Reference proteome</keyword>
<dbReference type="EMBL" id="WIXP02000001">
    <property type="protein sequence ID" value="KAF6216429.1"/>
    <property type="molecule type" value="Genomic_DNA"/>
</dbReference>
<keyword evidence="7" id="KW-0418">Kinase</keyword>
<dbReference type="Pfam" id="PF00069">
    <property type="entry name" value="Pkinase"/>
    <property type="match status" value="2"/>
</dbReference>
<evidence type="ECO:0000256" key="11">
    <source>
        <dbReference type="ARBA" id="ARBA00048679"/>
    </source>
</evidence>